<dbReference type="CDD" id="cd03809">
    <property type="entry name" value="GT4_MtfB-like"/>
    <property type="match status" value="1"/>
</dbReference>
<name>A0A917ADR7_9RHOB</name>
<dbReference type="GO" id="GO:0016757">
    <property type="term" value="F:glycosyltransferase activity"/>
    <property type="evidence" value="ECO:0007669"/>
    <property type="project" value="InterPro"/>
</dbReference>
<proteinExistence type="predicted"/>
<dbReference type="RefSeq" id="WP_188479091.1">
    <property type="nucleotide sequence ID" value="NZ_BMFJ01000002.1"/>
</dbReference>
<dbReference type="SUPFAM" id="SSF53756">
    <property type="entry name" value="UDP-Glycosyltransferase/glycogen phosphorylase"/>
    <property type="match status" value="1"/>
</dbReference>
<dbReference type="AlphaFoldDB" id="A0A917ADR7"/>
<evidence type="ECO:0000259" key="2">
    <source>
        <dbReference type="Pfam" id="PF00534"/>
    </source>
</evidence>
<evidence type="ECO:0000313" key="3">
    <source>
        <dbReference type="EMBL" id="GGE44636.1"/>
    </source>
</evidence>
<dbReference type="PANTHER" id="PTHR46401">
    <property type="entry name" value="GLYCOSYLTRANSFERASE WBBK-RELATED"/>
    <property type="match status" value="1"/>
</dbReference>
<keyword evidence="1" id="KW-0808">Transferase</keyword>
<accession>A0A917ADR7</accession>
<dbReference type="Proteomes" id="UP000612855">
    <property type="component" value="Unassembled WGS sequence"/>
</dbReference>
<reference evidence="4" key="1">
    <citation type="journal article" date="2019" name="Int. J. Syst. Evol. Microbiol.">
        <title>The Global Catalogue of Microorganisms (GCM) 10K type strain sequencing project: providing services to taxonomists for standard genome sequencing and annotation.</title>
        <authorList>
            <consortium name="The Broad Institute Genomics Platform"/>
            <consortium name="The Broad Institute Genome Sequencing Center for Infectious Disease"/>
            <person name="Wu L."/>
            <person name="Ma J."/>
        </authorList>
    </citation>
    <scope>NUCLEOTIDE SEQUENCE [LARGE SCALE GENOMIC DNA]</scope>
    <source>
        <strain evidence="4">CGMCC 1.12664</strain>
    </source>
</reference>
<evidence type="ECO:0000313" key="4">
    <source>
        <dbReference type="Proteomes" id="UP000612855"/>
    </source>
</evidence>
<dbReference type="InterPro" id="IPR001296">
    <property type="entry name" value="Glyco_trans_1"/>
</dbReference>
<sequence>MPGGGIRLATTTNKPEPVRLLDLTRLISRPGRQPTGIDRVEYAYLRELLDRDVPLMGLLRVAVGYVLLDRGGLTSLLHRVQGRTPWGPTRLLFRCALRLTPMQRQVQSDVWRLASAKVYGKKLDRLLADLPPNTIYLNVGHSDMTDTTLSAVSDLPNARITVMIHDTIPLDFPDYNRPEAVERFAGMLRRTLNFADTILCPSMKTRDDILRHIDRMKEEEALPGDLTPPRIVVAHLGTDVARPDAIALPADLPANRPLFLMVGTIEPRKNHALMLDVWEEWDEETDGPRPVLGIVGSRGWRNEDLFRRLDASPMRNRDIFEWSDLSDKAVTALMVRADALLFPSFAEGYGLPPIEAASLQTPVISSDLPSVREMLGELPVYLPPDDRYPWTTAIKSRIEEKRSGTTGTGGYTAPTWDEHFKVVLRIT</sequence>
<protein>
    <submittedName>
        <fullName evidence="3">Capsular polysaccharide glycosyltransferase biosynthesis protein</fullName>
    </submittedName>
</protein>
<keyword evidence="4" id="KW-1185">Reference proteome</keyword>
<dbReference type="EMBL" id="BMFJ01000002">
    <property type="protein sequence ID" value="GGE44636.1"/>
    <property type="molecule type" value="Genomic_DNA"/>
</dbReference>
<dbReference type="Pfam" id="PF00534">
    <property type="entry name" value="Glycos_transf_1"/>
    <property type="match status" value="1"/>
</dbReference>
<organism evidence="3 4">
    <name type="scientific">Primorskyibacter flagellatus</name>
    <dbReference type="NCBI Taxonomy" id="1387277"/>
    <lineage>
        <taxon>Bacteria</taxon>
        <taxon>Pseudomonadati</taxon>
        <taxon>Pseudomonadota</taxon>
        <taxon>Alphaproteobacteria</taxon>
        <taxon>Rhodobacterales</taxon>
        <taxon>Roseobacteraceae</taxon>
        <taxon>Primorskyibacter</taxon>
    </lineage>
</organism>
<feature type="domain" description="Glycosyl transferase family 1" evidence="2">
    <location>
        <begin position="253"/>
        <end position="376"/>
    </location>
</feature>
<dbReference type="PANTHER" id="PTHR46401:SF2">
    <property type="entry name" value="GLYCOSYLTRANSFERASE WBBK-RELATED"/>
    <property type="match status" value="1"/>
</dbReference>
<gene>
    <name evidence="3" type="primary">wcbB</name>
    <name evidence="3" type="ORF">GCM10011360_34860</name>
</gene>
<evidence type="ECO:0000256" key="1">
    <source>
        <dbReference type="ARBA" id="ARBA00022679"/>
    </source>
</evidence>
<dbReference type="Gene3D" id="3.40.50.2000">
    <property type="entry name" value="Glycogen Phosphorylase B"/>
    <property type="match status" value="1"/>
</dbReference>
<comment type="caution">
    <text evidence="3">The sequence shown here is derived from an EMBL/GenBank/DDBJ whole genome shotgun (WGS) entry which is preliminary data.</text>
</comment>